<dbReference type="GO" id="GO:0003855">
    <property type="term" value="F:3-dehydroquinate dehydratase activity"/>
    <property type="evidence" value="ECO:0007669"/>
    <property type="project" value="UniProtKB-UniRule"/>
</dbReference>
<dbReference type="EMBL" id="JACHNZ010000014">
    <property type="protein sequence ID" value="MBB4631875.1"/>
    <property type="molecule type" value="Genomic_DNA"/>
</dbReference>
<evidence type="ECO:0000256" key="9">
    <source>
        <dbReference type="HAMAP-Rule" id="MF_00169"/>
    </source>
</evidence>
<dbReference type="GO" id="GO:0008652">
    <property type="term" value="P:amino acid biosynthetic process"/>
    <property type="evidence" value="ECO:0007669"/>
    <property type="project" value="UniProtKB-KW"/>
</dbReference>
<dbReference type="UniPathway" id="UPA00053">
    <property type="reaction ID" value="UER00086"/>
</dbReference>
<dbReference type="GO" id="GO:0009073">
    <property type="term" value="P:aromatic amino acid family biosynthetic process"/>
    <property type="evidence" value="ECO:0007669"/>
    <property type="project" value="UniProtKB-KW"/>
</dbReference>
<dbReference type="Proteomes" id="UP000566324">
    <property type="component" value="Unassembled WGS sequence"/>
</dbReference>
<gene>
    <name evidence="9" type="primary">aroQ</name>
    <name evidence="13" type="ORF">GGQ98_001491</name>
</gene>
<feature type="site" description="Transition state stabilizer" evidence="9 12">
    <location>
        <position position="21"/>
    </location>
</feature>
<evidence type="ECO:0000256" key="7">
    <source>
        <dbReference type="ARBA" id="ARBA00023141"/>
    </source>
</evidence>
<organism evidence="13 14">
    <name type="scientific">Sphingosinicella soli</name>
    <dbReference type="NCBI Taxonomy" id="333708"/>
    <lineage>
        <taxon>Bacteria</taxon>
        <taxon>Pseudomonadati</taxon>
        <taxon>Pseudomonadota</taxon>
        <taxon>Alphaproteobacteria</taxon>
        <taxon>Sphingomonadales</taxon>
        <taxon>Sphingosinicellaceae</taxon>
        <taxon>Sphingosinicella</taxon>
    </lineage>
</organism>
<feature type="active site" description="Proton acceptor" evidence="9 10">
    <location>
        <position position="26"/>
    </location>
</feature>
<comment type="pathway">
    <text evidence="3 9">Metabolic intermediate biosynthesis; chorismate biosynthesis; chorismate from D-erythrose 4-phosphate and phosphoenolpyruvate: step 3/7.</text>
</comment>
<keyword evidence="14" id="KW-1185">Reference proteome</keyword>
<proteinExistence type="inferred from homology"/>
<feature type="binding site" evidence="9 11">
    <location>
        <position position="78"/>
    </location>
    <ligand>
        <name>substrate</name>
    </ligand>
</feature>
<evidence type="ECO:0000256" key="11">
    <source>
        <dbReference type="PIRSR" id="PIRSR001399-2"/>
    </source>
</evidence>
<feature type="binding site" evidence="9 11">
    <location>
        <position position="115"/>
    </location>
    <ligand>
        <name>substrate</name>
    </ligand>
</feature>
<dbReference type="HAMAP" id="MF_00169">
    <property type="entry name" value="AroQ"/>
    <property type="match status" value="1"/>
</dbReference>
<feature type="binding site" evidence="9 11">
    <location>
        <position position="84"/>
    </location>
    <ligand>
        <name>substrate</name>
    </ligand>
</feature>
<dbReference type="InterPro" id="IPR036441">
    <property type="entry name" value="DHquinase_II_sf"/>
</dbReference>
<feature type="binding site" evidence="9 11">
    <location>
        <position position="91"/>
    </location>
    <ligand>
        <name>substrate</name>
    </ligand>
</feature>
<dbReference type="GO" id="GO:0019631">
    <property type="term" value="P:quinate catabolic process"/>
    <property type="evidence" value="ECO:0007669"/>
    <property type="project" value="TreeGrafter"/>
</dbReference>
<name>A0A7W7B2J6_9SPHN</name>
<dbReference type="SUPFAM" id="SSF52304">
    <property type="entry name" value="Type II 3-dehydroquinate dehydratase"/>
    <property type="match status" value="1"/>
</dbReference>
<dbReference type="NCBIfam" id="NF003805">
    <property type="entry name" value="PRK05395.1-2"/>
    <property type="match status" value="1"/>
</dbReference>
<comment type="catalytic activity">
    <reaction evidence="1 9">
        <text>3-dehydroquinate = 3-dehydroshikimate + H2O</text>
        <dbReference type="Rhea" id="RHEA:21096"/>
        <dbReference type="ChEBI" id="CHEBI:15377"/>
        <dbReference type="ChEBI" id="CHEBI:16630"/>
        <dbReference type="ChEBI" id="CHEBI:32364"/>
        <dbReference type="EC" id="4.2.1.10"/>
    </reaction>
</comment>
<dbReference type="InterPro" id="IPR018509">
    <property type="entry name" value="DHquinase_II_CS"/>
</dbReference>
<evidence type="ECO:0000256" key="5">
    <source>
        <dbReference type="ARBA" id="ARBA00011193"/>
    </source>
</evidence>
<dbReference type="NCBIfam" id="TIGR01088">
    <property type="entry name" value="aroQ"/>
    <property type="match status" value="1"/>
</dbReference>
<dbReference type="NCBIfam" id="NF003807">
    <property type="entry name" value="PRK05395.1-4"/>
    <property type="match status" value="1"/>
</dbReference>
<keyword evidence="7 9" id="KW-0057">Aromatic amino acid biosynthesis</keyword>
<feature type="binding site" evidence="9 11">
    <location>
        <begin position="105"/>
        <end position="106"/>
    </location>
    <ligand>
        <name>substrate</name>
    </ligand>
</feature>
<evidence type="ECO:0000256" key="3">
    <source>
        <dbReference type="ARBA" id="ARBA00004902"/>
    </source>
</evidence>
<sequence length="146" mass="15510">MAKSPLVLVLNGPNLNLLGTREPEIYGADTLDDVAAMLEDRAKALGLEIDMRQSNHEGHLVDWIQEAGSRKAKAVILNAGALTHTSIAIRDAIKAIAVPVIEVHISNPHARETFRHLSHVAPVAKGSITGLGIHGYALALDAAAHL</sequence>
<accession>A0A7W7B2J6</accession>
<dbReference type="Pfam" id="PF01220">
    <property type="entry name" value="DHquinase_II"/>
    <property type="match status" value="1"/>
</dbReference>
<protein>
    <recommendedName>
        <fullName evidence="6 9">3-dehydroquinate dehydratase</fullName>
        <shortName evidence="9">3-dehydroquinase</shortName>
        <ecNumber evidence="6 9">4.2.1.10</ecNumber>
    </recommendedName>
    <alternativeName>
        <fullName evidence="9">Type II DHQase</fullName>
    </alternativeName>
</protein>
<dbReference type="PIRSF" id="PIRSF001399">
    <property type="entry name" value="DHquinase_II"/>
    <property type="match status" value="1"/>
</dbReference>
<evidence type="ECO:0000313" key="13">
    <source>
        <dbReference type="EMBL" id="MBB4631875.1"/>
    </source>
</evidence>
<evidence type="ECO:0000256" key="8">
    <source>
        <dbReference type="ARBA" id="ARBA00023239"/>
    </source>
</evidence>
<comment type="similarity">
    <text evidence="4 9">Belongs to the type-II 3-dehydroquinase family.</text>
</comment>
<dbReference type="PANTHER" id="PTHR21272">
    <property type="entry name" value="CATABOLIC 3-DEHYDROQUINASE"/>
    <property type="match status" value="1"/>
</dbReference>
<dbReference type="PANTHER" id="PTHR21272:SF3">
    <property type="entry name" value="CATABOLIC 3-DEHYDROQUINASE"/>
    <property type="match status" value="1"/>
</dbReference>
<evidence type="ECO:0000256" key="10">
    <source>
        <dbReference type="PIRSR" id="PIRSR001399-1"/>
    </source>
</evidence>
<feature type="active site" description="Proton donor" evidence="9 10">
    <location>
        <position position="104"/>
    </location>
</feature>
<evidence type="ECO:0000256" key="4">
    <source>
        <dbReference type="ARBA" id="ARBA00011037"/>
    </source>
</evidence>
<dbReference type="CDD" id="cd00466">
    <property type="entry name" value="DHQase_II"/>
    <property type="match status" value="1"/>
</dbReference>
<dbReference type="NCBIfam" id="NF003806">
    <property type="entry name" value="PRK05395.1-3"/>
    <property type="match status" value="1"/>
</dbReference>
<dbReference type="PROSITE" id="PS01029">
    <property type="entry name" value="DEHYDROQUINASE_II"/>
    <property type="match status" value="1"/>
</dbReference>
<keyword evidence="9" id="KW-0028">Amino-acid biosynthesis</keyword>
<dbReference type="EC" id="4.2.1.10" evidence="6 9"/>
<reference evidence="13 14" key="1">
    <citation type="submission" date="2020-08" db="EMBL/GenBank/DDBJ databases">
        <title>Genomic Encyclopedia of Type Strains, Phase IV (KMG-IV): sequencing the most valuable type-strain genomes for metagenomic binning, comparative biology and taxonomic classification.</title>
        <authorList>
            <person name="Goeker M."/>
        </authorList>
    </citation>
    <scope>NUCLEOTIDE SEQUENCE [LARGE SCALE GENOMIC DNA]</scope>
    <source>
        <strain evidence="13 14">DSM 17328</strain>
    </source>
</reference>
<evidence type="ECO:0000256" key="2">
    <source>
        <dbReference type="ARBA" id="ARBA00003924"/>
    </source>
</evidence>
<evidence type="ECO:0000256" key="6">
    <source>
        <dbReference type="ARBA" id="ARBA00012060"/>
    </source>
</evidence>
<comment type="function">
    <text evidence="2 9">Catalyzes a trans-dehydration via an enolate intermediate.</text>
</comment>
<dbReference type="InterPro" id="IPR001874">
    <property type="entry name" value="DHquinase_II"/>
</dbReference>
<dbReference type="RefSeq" id="WP_184067358.1">
    <property type="nucleotide sequence ID" value="NZ_JACHNZ010000014.1"/>
</dbReference>
<comment type="subunit">
    <text evidence="5 9">Homododecamer.</text>
</comment>
<comment type="caution">
    <text evidence="13">The sequence shown here is derived from an EMBL/GenBank/DDBJ whole genome shotgun (WGS) entry which is preliminary data.</text>
</comment>
<dbReference type="GO" id="GO:0009423">
    <property type="term" value="P:chorismate biosynthetic process"/>
    <property type="evidence" value="ECO:0007669"/>
    <property type="project" value="UniProtKB-UniRule"/>
</dbReference>
<keyword evidence="8 9" id="KW-0456">Lyase</keyword>
<evidence type="ECO:0000256" key="1">
    <source>
        <dbReference type="ARBA" id="ARBA00001864"/>
    </source>
</evidence>
<dbReference type="Gene3D" id="3.40.50.9100">
    <property type="entry name" value="Dehydroquinase, class II"/>
    <property type="match status" value="1"/>
</dbReference>
<evidence type="ECO:0000313" key="14">
    <source>
        <dbReference type="Proteomes" id="UP000566324"/>
    </source>
</evidence>
<dbReference type="AlphaFoldDB" id="A0A7W7B2J6"/>
<evidence type="ECO:0000256" key="12">
    <source>
        <dbReference type="PIRSR" id="PIRSR001399-3"/>
    </source>
</evidence>